<dbReference type="AlphaFoldDB" id="A0A556RGF9"/>
<gene>
    <name evidence="1" type="ORF">FPQ14_11545</name>
</gene>
<proteinExistence type="predicted"/>
<dbReference type="Proteomes" id="UP000319138">
    <property type="component" value="Unassembled WGS sequence"/>
</dbReference>
<dbReference type="EMBL" id="VMHL01000006">
    <property type="protein sequence ID" value="TSJ87969.1"/>
    <property type="molecule type" value="Genomic_DNA"/>
</dbReference>
<evidence type="ECO:0000313" key="2">
    <source>
        <dbReference type="Proteomes" id="UP000319138"/>
    </source>
</evidence>
<sequence>MASHAILSPSSAERWINCPGSLYATKDLPDVNTSYAKEGTTAHALAEFCLKFNKKAIDSLGKLMTPNGIYVDDEMAEAVQEYVDNVNGIKASMSDLLIVDIEQKLDFTDILNIEYVKDTLPADADKPAAFGTADAIIVGDGELQIHDLKYGKGVQVYAEDNKQLMIYALAAYQYYSLCCDITKVSMHIHQPRLYHHSEYSVTPDELLAFGEKLKEKAIKAYTVYLNGPTNDDDFCAGESQCRFCKAAGNCEALAKHVTATIGADFDVINDVGDVVIDSVTFDAPEDVAIKFSALNTIKSWITAVETRVNSLLQQGQKVPGYKLVIGRQGNRAWRDVEGAENALKTFKLKEDERYTKKLISPTQALKLLKDSPKRIAKLEGFITRPEGKPTVVPESDKRPAINIADDFNDLTQEEEN</sequence>
<protein>
    <submittedName>
        <fullName evidence="1">DUF2800 domain-containing protein</fullName>
    </submittedName>
</protein>
<evidence type="ECO:0000313" key="1">
    <source>
        <dbReference type="EMBL" id="TSJ87969.1"/>
    </source>
</evidence>
<dbReference type="Pfam" id="PF10926">
    <property type="entry name" value="DUF2800"/>
    <property type="match status" value="1"/>
</dbReference>
<dbReference type="InterPro" id="IPR021229">
    <property type="entry name" value="DUF2800"/>
</dbReference>
<dbReference type="InterPro" id="IPR011604">
    <property type="entry name" value="PDDEXK-like_dom_sf"/>
</dbReference>
<name>A0A556RGF9_9GAMM</name>
<dbReference type="RefSeq" id="WP_144190351.1">
    <property type="nucleotide sequence ID" value="NZ_VMHL01000006.1"/>
</dbReference>
<reference evidence="1 2" key="1">
    <citation type="submission" date="2019-07" db="EMBL/GenBank/DDBJ databases">
        <title>Gilliamella genomes.</title>
        <authorList>
            <person name="Zheng H."/>
        </authorList>
    </citation>
    <scope>NUCLEOTIDE SEQUENCE [LARGE SCALE GENOMIC DNA]</scope>
    <source>
        <strain evidence="1 2">W8131</strain>
    </source>
</reference>
<comment type="caution">
    <text evidence="1">The sequence shown here is derived from an EMBL/GenBank/DDBJ whole genome shotgun (WGS) entry which is preliminary data.</text>
</comment>
<dbReference type="Gene3D" id="3.90.320.10">
    <property type="match status" value="1"/>
</dbReference>
<accession>A0A556RGF9</accession>
<organism evidence="1 2">
    <name type="scientific">Gilliamella apicola</name>
    <dbReference type="NCBI Taxonomy" id="1196095"/>
    <lineage>
        <taxon>Bacteria</taxon>
        <taxon>Pseudomonadati</taxon>
        <taxon>Pseudomonadota</taxon>
        <taxon>Gammaproteobacteria</taxon>
        <taxon>Orbales</taxon>
        <taxon>Orbaceae</taxon>
        <taxon>Gilliamella</taxon>
    </lineage>
</organism>